<dbReference type="Pfam" id="PF25938">
    <property type="entry name" value="DUF7981"/>
    <property type="match status" value="1"/>
</dbReference>
<gene>
    <name evidence="3" type="ORF">ACFQKE_00415</name>
</gene>
<reference evidence="3 4" key="1">
    <citation type="journal article" date="2019" name="Int. J. Syst. Evol. Microbiol.">
        <title>The Global Catalogue of Microorganisms (GCM) 10K type strain sequencing project: providing services to taxonomists for standard genome sequencing and annotation.</title>
        <authorList>
            <consortium name="The Broad Institute Genomics Platform"/>
            <consortium name="The Broad Institute Genome Sequencing Center for Infectious Disease"/>
            <person name="Wu L."/>
            <person name="Ma J."/>
        </authorList>
    </citation>
    <scope>NUCLEOTIDE SEQUENCE [LARGE SCALE GENOMIC DNA]</scope>
    <source>
        <strain evidence="3 4">GX21</strain>
    </source>
</reference>
<evidence type="ECO:0000313" key="3">
    <source>
        <dbReference type="EMBL" id="MFC7253785.1"/>
    </source>
</evidence>
<feature type="domain" description="DUF7981" evidence="2">
    <location>
        <begin position="1"/>
        <end position="67"/>
    </location>
</feature>
<dbReference type="EMBL" id="JBHTAT010000001">
    <property type="protein sequence ID" value="MFC7253785.1"/>
    <property type="molecule type" value="Genomic_DNA"/>
</dbReference>
<evidence type="ECO:0000313" key="4">
    <source>
        <dbReference type="Proteomes" id="UP001596434"/>
    </source>
</evidence>
<keyword evidence="1" id="KW-1133">Transmembrane helix</keyword>
<sequence>MTPQRKSSLLWGVVGALAFLVLVQGYRLLLGPLGPGLFALGGVAVLVGATSAGLTYALEPRVRGNKRS</sequence>
<feature type="transmembrane region" description="Helical" evidence="1">
    <location>
        <begin position="35"/>
        <end position="58"/>
    </location>
</feature>
<evidence type="ECO:0000259" key="2">
    <source>
        <dbReference type="Pfam" id="PF25938"/>
    </source>
</evidence>
<dbReference type="RefSeq" id="WP_379701812.1">
    <property type="nucleotide sequence ID" value="NZ_JBHTAT010000001.1"/>
</dbReference>
<keyword evidence="4" id="KW-1185">Reference proteome</keyword>
<organism evidence="3 4">
    <name type="scientific">Haloplanus litoreus</name>
    <dbReference type="NCBI Taxonomy" id="767515"/>
    <lineage>
        <taxon>Archaea</taxon>
        <taxon>Methanobacteriati</taxon>
        <taxon>Methanobacteriota</taxon>
        <taxon>Stenosarchaea group</taxon>
        <taxon>Halobacteria</taxon>
        <taxon>Halobacteriales</taxon>
        <taxon>Haloferacaceae</taxon>
        <taxon>Haloplanus</taxon>
    </lineage>
</organism>
<dbReference type="Proteomes" id="UP001596434">
    <property type="component" value="Unassembled WGS sequence"/>
</dbReference>
<accession>A0ABD5ZTH5</accession>
<protein>
    <recommendedName>
        <fullName evidence="2">DUF7981 domain-containing protein</fullName>
    </recommendedName>
</protein>
<name>A0ABD5ZTH5_9EURY</name>
<keyword evidence="1" id="KW-0472">Membrane</keyword>
<proteinExistence type="predicted"/>
<evidence type="ECO:0000256" key="1">
    <source>
        <dbReference type="SAM" id="Phobius"/>
    </source>
</evidence>
<dbReference type="AlphaFoldDB" id="A0ABD5ZTH5"/>
<comment type="caution">
    <text evidence="3">The sequence shown here is derived from an EMBL/GenBank/DDBJ whole genome shotgun (WGS) entry which is preliminary data.</text>
</comment>
<dbReference type="InterPro" id="IPR058287">
    <property type="entry name" value="DUF7981"/>
</dbReference>
<dbReference type="GeneID" id="96952068"/>
<keyword evidence="1" id="KW-0812">Transmembrane</keyword>